<keyword evidence="2" id="KW-1185">Reference proteome</keyword>
<dbReference type="AlphaFoldDB" id="A0A4Y3KME6"/>
<accession>A0A4Y3KME6</accession>
<sequence length="61" mass="6364">MTEMPDPEMRLEAVLGAREAMAGAQAPDADVLEAVEAGLLSVAGGALNWGEIPHQRPRPLG</sequence>
<reference evidence="1 2" key="1">
    <citation type="submission" date="2019-06" db="EMBL/GenBank/DDBJ databases">
        <title>Whole genome shotgun sequence of Cellulomonas gelida NBRC 3748.</title>
        <authorList>
            <person name="Hosoyama A."/>
            <person name="Uohara A."/>
            <person name="Ohji S."/>
            <person name="Ichikawa N."/>
        </authorList>
    </citation>
    <scope>NUCLEOTIDE SEQUENCE [LARGE SCALE GENOMIC DNA]</scope>
    <source>
        <strain evidence="1 2">NBRC 3748</strain>
    </source>
</reference>
<proteinExistence type="predicted"/>
<protein>
    <submittedName>
        <fullName evidence="1">Uncharacterized protein</fullName>
    </submittedName>
</protein>
<dbReference type="OrthoDB" id="4829406at2"/>
<dbReference type="Proteomes" id="UP000320461">
    <property type="component" value="Unassembled WGS sequence"/>
</dbReference>
<evidence type="ECO:0000313" key="2">
    <source>
        <dbReference type="Proteomes" id="UP000320461"/>
    </source>
</evidence>
<comment type="caution">
    <text evidence="1">The sequence shown here is derived from an EMBL/GenBank/DDBJ whole genome shotgun (WGS) entry which is preliminary data.</text>
</comment>
<gene>
    <name evidence="1" type="ORF">CGE01nite_13910</name>
</gene>
<organism evidence="1 2">
    <name type="scientific">Cellulomonas gelida</name>
    <dbReference type="NCBI Taxonomy" id="1712"/>
    <lineage>
        <taxon>Bacteria</taxon>
        <taxon>Bacillati</taxon>
        <taxon>Actinomycetota</taxon>
        <taxon>Actinomycetes</taxon>
        <taxon>Micrococcales</taxon>
        <taxon>Cellulomonadaceae</taxon>
        <taxon>Cellulomonas</taxon>
    </lineage>
</organism>
<name>A0A4Y3KME6_9CELL</name>
<dbReference type="RefSeq" id="WP_048344409.1">
    <property type="nucleotide sequence ID" value="NZ_BJLQ01000011.1"/>
</dbReference>
<evidence type="ECO:0000313" key="1">
    <source>
        <dbReference type="EMBL" id="GEA84140.1"/>
    </source>
</evidence>
<dbReference type="EMBL" id="BJLQ01000011">
    <property type="protein sequence ID" value="GEA84140.1"/>
    <property type="molecule type" value="Genomic_DNA"/>
</dbReference>